<dbReference type="RefSeq" id="WP_171368032.1">
    <property type="nucleotide sequence ID" value="NZ_CP090852.1"/>
</dbReference>
<evidence type="ECO:0000313" key="2">
    <source>
        <dbReference type="EMBL" id="NOH34286.1"/>
    </source>
</evidence>
<dbReference type="AlphaFoldDB" id="A0A7Y4DSA5"/>
<comment type="caution">
    <text evidence="2">The sequence shown here is derived from an EMBL/GenBank/DDBJ whole genome shotgun (WGS) entry which is preliminary data.</text>
</comment>
<accession>A0A7Y4DSA5</accession>
<evidence type="ECO:0000313" key="3">
    <source>
        <dbReference type="Proteomes" id="UP000525336"/>
    </source>
</evidence>
<evidence type="ECO:0000256" key="1">
    <source>
        <dbReference type="SAM" id="MobiDB-lite"/>
    </source>
</evidence>
<dbReference type="Proteomes" id="UP000525336">
    <property type="component" value="Unassembled WGS sequence"/>
</dbReference>
<organism evidence="2 3">
    <name type="scientific">Vibrio chagasii</name>
    <dbReference type="NCBI Taxonomy" id="170679"/>
    <lineage>
        <taxon>Bacteria</taxon>
        <taxon>Pseudomonadati</taxon>
        <taxon>Pseudomonadota</taxon>
        <taxon>Gammaproteobacteria</taxon>
        <taxon>Vibrionales</taxon>
        <taxon>Vibrionaceae</taxon>
        <taxon>Vibrio</taxon>
    </lineage>
</organism>
<sequence length="335" mass="38730">MKLTGITQRKNQVNPTTTGKIKKPEKLTSNKPNNALIRQQMVQMNLQERPKLIAEVADSHKMYSRLMMAGEVLRTVASELIKLRQLAELNQYNPEQANHIDVIKKKLVFWSQKRLFGDYVVDSSFAPIQGDNPFIEFTVPGLDLQRERFRDEVVSLYINNRLIPLAFERSEDREVLLEQFKMMFAYAHLQLRINEQQEFVIGIRDQQWRLWDGQVFVSGQGGRYAEGPPIAVQAQARYPVLDDISRLLVNEPGSNQQIDALLERVNKLYLALSKMLKMKRQKADQLIAFCSHPELHKLGSFKHQLVSNPELSLKSIHRGFSGPTRDNVIKLLRKR</sequence>
<feature type="compositionally biased region" description="Polar residues" evidence="1">
    <location>
        <begin position="1"/>
        <end position="19"/>
    </location>
</feature>
<gene>
    <name evidence="2" type="ORF">F0245_13105</name>
</gene>
<reference evidence="2 3" key="1">
    <citation type="submission" date="2019-09" db="EMBL/GenBank/DDBJ databases">
        <title>Draft genome sequencing and comparative genomics of hatchery-associated Vibrios.</title>
        <authorList>
            <person name="Kehlet-Delgado H."/>
            <person name="Mueller R.S."/>
        </authorList>
    </citation>
    <scope>NUCLEOTIDE SEQUENCE [LARGE SCALE GENOMIC DNA]</scope>
    <source>
        <strain evidence="2 3">00-90-10</strain>
    </source>
</reference>
<dbReference type="EMBL" id="VTXW01000011">
    <property type="protein sequence ID" value="NOH34286.1"/>
    <property type="molecule type" value="Genomic_DNA"/>
</dbReference>
<name>A0A7Y4DSA5_9VIBR</name>
<proteinExistence type="predicted"/>
<protein>
    <submittedName>
        <fullName evidence="2">Uncharacterized protein</fullName>
    </submittedName>
</protein>
<feature type="region of interest" description="Disordered" evidence="1">
    <location>
        <begin position="1"/>
        <end position="29"/>
    </location>
</feature>